<dbReference type="Pfam" id="PF08498">
    <property type="entry name" value="Sterol_MT_C"/>
    <property type="match status" value="1"/>
</dbReference>
<keyword evidence="6" id="KW-1207">Sterol metabolism</keyword>
<comment type="function">
    <text evidence="6">Catalyzes the transfer of methyl groups from S-adenosyl-methionine to the C-24 of sterols.</text>
</comment>
<dbReference type="SUPFAM" id="SSF53335">
    <property type="entry name" value="S-adenosyl-L-methionine-dependent methyltransferases"/>
    <property type="match status" value="1"/>
</dbReference>
<dbReference type="InterPro" id="IPR029063">
    <property type="entry name" value="SAM-dependent_MTases_sf"/>
</dbReference>
<dbReference type="InterPro" id="IPR050447">
    <property type="entry name" value="Erg6_SMT_methyltransf"/>
</dbReference>
<proteinExistence type="inferred from homology"/>
<dbReference type="PANTHER" id="PTHR44068:SF1">
    <property type="entry name" value="HYPOTHETICAL LOC100005854"/>
    <property type="match status" value="1"/>
</dbReference>
<keyword evidence="9" id="KW-1185">Reference proteome</keyword>
<evidence type="ECO:0000256" key="4">
    <source>
        <dbReference type="ARBA" id="ARBA00038188"/>
    </source>
</evidence>
<evidence type="ECO:0000256" key="1">
    <source>
        <dbReference type="ARBA" id="ARBA00022603"/>
    </source>
</evidence>
<dbReference type="Proteomes" id="UP001150925">
    <property type="component" value="Unassembled WGS sequence"/>
</dbReference>
<evidence type="ECO:0000256" key="5">
    <source>
        <dbReference type="PROSITE-ProRule" id="PRU01022"/>
    </source>
</evidence>
<keyword evidence="2 5" id="KW-0808">Transferase</keyword>
<dbReference type="AlphaFoldDB" id="A0A9W8AM66"/>
<gene>
    <name evidence="8" type="primary">ERG6</name>
    <name evidence="8" type="ORF">IWQ62_005468</name>
</gene>
<evidence type="ECO:0000256" key="6">
    <source>
        <dbReference type="RuleBase" id="RU362025"/>
    </source>
</evidence>
<dbReference type="EC" id="2.1.1.-" evidence="6"/>
<keyword evidence="6" id="KW-0444">Lipid biosynthesis</keyword>
<comment type="pathway">
    <text evidence="6">Steroid metabolism.</text>
</comment>
<keyword evidence="6" id="KW-0756">Sterol biosynthesis</keyword>
<keyword evidence="6" id="KW-0753">Steroid metabolism</keyword>
<accession>A0A9W8AM66</accession>
<comment type="caution">
    <text evidence="8">The sequence shown here is derived from an EMBL/GenBank/DDBJ whole genome shotgun (WGS) entry which is preliminary data.</text>
</comment>
<dbReference type="CDD" id="cd02440">
    <property type="entry name" value="AdoMet_MTases"/>
    <property type="match status" value="1"/>
</dbReference>
<protein>
    <recommendedName>
        <fullName evidence="6">Sterol 24-C-methyltransferase</fullName>
        <ecNumber evidence="6">2.1.1.-</ecNumber>
    </recommendedName>
    <alternativeName>
        <fullName evidence="6">Delta(24)-sterol C-methyltransferase</fullName>
    </alternativeName>
</protein>
<dbReference type="GO" id="GO:0006696">
    <property type="term" value="P:ergosterol biosynthetic process"/>
    <property type="evidence" value="ECO:0007669"/>
    <property type="project" value="TreeGrafter"/>
</dbReference>
<dbReference type="InterPro" id="IPR013705">
    <property type="entry name" value="Sterol_MeTrfase_C"/>
</dbReference>
<dbReference type="InterPro" id="IPR013216">
    <property type="entry name" value="Methyltransf_11"/>
</dbReference>
<name>A0A9W8AM66_9FUNG</name>
<dbReference type="OrthoDB" id="540004at2759"/>
<feature type="domain" description="SAM-dependent methyltransferase Erg6/SMT-type" evidence="7">
    <location>
        <begin position="82"/>
        <end position="374"/>
    </location>
</feature>
<keyword evidence="6" id="KW-0443">Lipid metabolism</keyword>
<comment type="similarity">
    <text evidence="4 5 6">Belongs to the class I-like SAM-binding methyltransferase superfamily. Erg6/SMT family.</text>
</comment>
<dbReference type="GO" id="GO:0005783">
    <property type="term" value="C:endoplasmic reticulum"/>
    <property type="evidence" value="ECO:0007669"/>
    <property type="project" value="TreeGrafter"/>
</dbReference>
<evidence type="ECO:0000313" key="8">
    <source>
        <dbReference type="EMBL" id="KAJ1955718.1"/>
    </source>
</evidence>
<dbReference type="InterPro" id="IPR030384">
    <property type="entry name" value="MeTrfase_SMT"/>
</dbReference>
<dbReference type="GO" id="GO:0032259">
    <property type="term" value="P:methylation"/>
    <property type="evidence" value="ECO:0007669"/>
    <property type="project" value="UniProtKB-KW"/>
</dbReference>
<keyword evidence="3 5" id="KW-0949">S-adenosyl-L-methionine</keyword>
<evidence type="ECO:0000256" key="2">
    <source>
        <dbReference type="ARBA" id="ARBA00022679"/>
    </source>
</evidence>
<dbReference type="PROSITE" id="PS51685">
    <property type="entry name" value="SAM_MT_ERG6_SMT"/>
    <property type="match status" value="1"/>
</dbReference>
<keyword evidence="1 5" id="KW-0489">Methyltransferase</keyword>
<dbReference type="PANTHER" id="PTHR44068">
    <property type="entry name" value="ZGC:194242"/>
    <property type="match status" value="1"/>
</dbReference>
<sequence>MSSQTLIHPDHKADKDFSRALHGEKIIKNDDNFLGKLRSKNEDLHSSAVDKYNEFWEGDNKDNSLNTEESRSSLYTQLTNTYYNLATDFYEYGWGQSFHFSRKAIGEDFGRSIARHEHYLASMGGIREGMKVLDVGCGVGGPAREIIRFTGCHVTGLNNNDYQIERARHYAKKYKQESHSTFVKGDFMKMPFPDNSFDAVYAIEATCHAPKLEGVYSEIFRVLKPGGTFALYEWVTTDLFDPTNAEQCRIIREVEKGDGIPKLFPHTTCLEALRNVNFQVTYHEDLAQSKIANDIPWYGELEGGSMFNSLTGFARSSVGRVITNNMLSLLETVGVLPKGALEVQNVLLTAMQGLVAGGKMNIFTPMYCVISKKPDN</sequence>
<keyword evidence="6" id="KW-0752">Steroid biosynthesis</keyword>
<evidence type="ECO:0000259" key="7">
    <source>
        <dbReference type="PROSITE" id="PS51685"/>
    </source>
</evidence>
<evidence type="ECO:0000256" key="3">
    <source>
        <dbReference type="ARBA" id="ARBA00022691"/>
    </source>
</evidence>
<evidence type="ECO:0000313" key="9">
    <source>
        <dbReference type="Proteomes" id="UP001150925"/>
    </source>
</evidence>
<reference evidence="8" key="1">
    <citation type="submission" date="2022-07" db="EMBL/GenBank/DDBJ databases">
        <title>Phylogenomic reconstructions and comparative analyses of Kickxellomycotina fungi.</title>
        <authorList>
            <person name="Reynolds N.K."/>
            <person name="Stajich J.E."/>
            <person name="Barry K."/>
            <person name="Grigoriev I.V."/>
            <person name="Crous P."/>
            <person name="Smith M.E."/>
        </authorList>
    </citation>
    <scope>NUCLEOTIDE SEQUENCE</scope>
    <source>
        <strain evidence="8">RSA 1196</strain>
    </source>
</reference>
<dbReference type="GO" id="GO:0003838">
    <property type="term" value="F:sterol 24-C-methyltransferase activity"/>
    <property type="evidence" value="ECO:0007669"/>
    <property type="project" value="TreeGrafter"/>
</dbReference>
<dbReference type="EMBL" id="JANBPY010002272">
    <property type="protein sequence ID" value="KAJ1955718.1"/>
    <property type="molecule type" value="Genomic_DNA"/>
</dbReference>
<dbReference type="Gene3D" id="3.40.50.150">
    <property type="entry name" value="Vaccinia Virus protein VP39"/>
    <property type="match status" value="1"/>
</dbReference>
<dbReference type="Pfam" id="PF08241">
    <property type="entry name" value="Methyltransf_11"/>
    <property type="match status" value="1"/>
</dbReference>
<organism evidence="8 9">
    <name type="scientific">Dispira parvispora</name>
    <dbReference type="NCBI Taxonomy" id="1520584"/>
    <lineage>
        <taxon>Eukaryota</taxon>
        <taxon>Fungi</taxon>
        <taxon>Fungi incertae sedis</taxon>
        <taxon>Zoopagomycota</taxon>
        <taxon>Kickxellomycotina</taxon>
        <taxon>Dimargaritomycetes</taxon>
        <taxon>Dimargaritales</taxon>
        <taxon>Dimargaritaceae</taxon>
        <taxon>Dispira</taxon>
    </lineage>
</organism>